<sequence length="99" mass="11191">MEPATARRGRQLADPCPPAWLDHLRTWCDQSGAGDLTRYATIPWGDYERLQGITPYKVRKWYQGQPAGGRGNGPQLLSRADYLLLVPLLVGWHGYEPIE</sequence>
<dbReference type="RefSeq" id="WP_305008785.1">
    <property type="nucleotide sequence ID" value="NZ_JAUQSY010000019.1"/>
</dbReference>
<reference evidence="1" key="1">
    <citation type="submission" date="2023-07" db="EMBL/GenBank/DDBJ databases">
        <authorList>
            <person name="Kim M.K."/>
        </authorList>
    </citation>
    <scope>NUCLEOTIDE SEQUENCE</scope>
    <source>
        <strain evidence="1">ASUV-10-1</strain>
    </source>
</reference>
<organism evidence="1 2">
    <name type="scientific">Hymenobacter aranciens</name>
    <dbReference type="NCBI Taxonomy" id="3063996"/>
    <lineage>
        <taxon>Bacteria</taxon>
        <taxon>Pseudomonadati</taxon>
        <taxon>Bacteroidota</taxon>
        <taxon>Cytophagia</taxon>
        <taxon>Cytophagales</taxon>
        <taxon>Hymenobacteraceae</taxon>
        <taxon>Hymenobacter</taxon>
    </lineage>
</organism>
<comment type="caution">
    <text evidence="1">The sequence shown here is derived from an EMBL/GenBank/DDBJ whole genome shotgun (WGS) entry which is preliminary data.</text>
</comment>
<evidence type="ECO:0008006" key="3">
    <source>
        <dbReference type="Google" id="ProtNLM"/>
    </source>
</evidence>
<dbReference type="EMBL" id="JAUQSY010000019">
    <property type="protein sequence ID" value="MDO7877359.1"/>
    <property type="molecule type" value="Genomic_DNA"/>
</dbReference>
<evidence type="ECO:0000313" key="1">
    <source>
        <dbReference type="EMBL" id="MDO7877359.1"/>
    </source>
</evidence>
<name>A0ABT9BI32_9BACT</name>
<keyword evidence="2" id="KW-1185">Reference proteome</keyword>
<accession>A0ABT9BI32</accession>
<protein>
    <recommendedName>
        <fullName evidence="3">XRE family transcriptional regulator</fullName>
    </recommendedName>
</protein>
<dbReference type="Proteomes" id="UP001176429">
    <property type="component" value="Unassembled WGS sequence"/>
</dbReference>
<evidence type="ECO:0000313" key="2">
    <source>
        <dbReference type="Proteomes" id="UP001176429"/>
    </source>
</evidence>
<proteinExistence type="predicted"/>
<gene>
    <name evidence="1" type="ORF">Q5H93_21620</name>
</gene>